<dbReference type="Proteomes" id="UP001148838">
    <property type="component" value="Unassembled WGS sequence"/>
</dbReference>
<accession>A0ABQ8SWK6</accession>
<keyword evidence="2" id="KW-1185">Reference proteome</keyword>
<evidence type="ECO:0000313" key="1">
    <source>
        <dbReference type="EMBL" id="KAJ4438598.1"/>
    </source>
</evidence>
<sequence>MLGENPQTIRENAEILVEASKAIELEVNPEKTKYMIMSRDQNIIRNGNIKIGDLSFEEFPTPELKLSRNYCQDTDCCSVRNNNNNNKSRKVSLFQVLGHGERNCSEMSHRVGSKQILQLQQTYAVTVNNIHFRDE</sequence>
<evidence type="ECO:0008006" key="3">
    <source>
        <dbReference type="Google" id="ProtNLM"/>
    </source>
</evidence>
<evidence type="ECO:0000313" key="2">
    <source>
        <dbReference type="Proteomes" id="UP001148838"/>
    </source>
</evidence>
<dbReference type="EMBL" id="JAJSOF020000019">
    <property type="protein sequence ID" value="KAJ4438598.1"/>
    <property type="molecule type" value="Genomic_DNA"/>
</dbReference>
<gene>
    <name evidence="1" type="ORF">ANN_14545</name>
</gene>
<organism evidence="1 2">
    <name type="scientific">Periplaneta americana</name>
    <name type="common">American cockroach</name>
    <name type="synonym">Blatta americana</name>
    <dbReference type="NCBI Taxonomy" id="6978"/>
    <lineage>
        <taxon>Eukaryota</taxon>
        <taxon>Metazoa</taxon>
        <taxon>Ecdysozoa</taxon>
        <taxon>Arthropoda</taxon>
        <taxon>Hexapoda</taxon>
        <taxon>Insecta</taxon>
        <taxon>Pterygota</taxon>
        <taxon>Neoptera</taxon>
        <taxon>Polyneoptera</taxon>
        <taxon>Dictyoptera</taxon>
        <taxon>Blattodea</taxon>
        <taxon>Blattoidea</taxon>
        <taxon>Blattidae</taxon>
        <taxon>Blattinae</taxon>
        <taxon>Periplaneta</taxon>
    </lineage>
</organism>
<comment type="caution">
    <text evidence="1">The sequence shown here is derived from an EMBL/GenBank/DDBJ whole genome shotgun (WGS) entry which is preliminary data.</text>
</comment>
<proteinExistence type="predicted"/>
<protein>
    <recommendedName>
        <fullName evidence="3">Reverse transcriptase domain-containing protein</fullName>
    </recommendedName>
</protein>
<reference evidence="1 2" key="1">
    <citation type="journal article" date="2022" name="Allergy">
        <title>Genome assembly and annotation of Periplaneta americana reveal a comprehensive cockroach allergen profile.</title>
        <authorList>
            <person name="Wang L."/>
            <person name="Xiong Q."/>
            <person name="Saelim N."/>
            <person name="Wang L."/>
            <person name="Nong W."/>
            <person name="Wan A.T."/>
            <person name="Shi M."/>
            <person name="Liu X."/>
            <person name="Cao Q."/>
            <person name="Hui J.H.L."/>
            <person name="Sookrung N."/>
            <person name="Leung T.F."/>
            <person name="Tungtrongchitr A."/>
            <person name="Tsui S.K.W."/>
        </authorList>
    </citation>
    <scope>NUCLEOTIDE SEQUENCE [LARGE SCALE GENOMIC DNA]</scope>
    <source>
        <strain evidence="1">PWHHKU_190912</strain>
    </source>
</reference>
<name>A0ABQ8SWK6_PERAM</name>